<dbReference type="InterPro" id="IPR002347">
    <property type="entry name" value="SDR_fam"/>
</dbReference>
<proteinExistence type="inferred from homology"/>
<dbReference type="OrthoDB" id="47007at2759"/>
<dbReference type="PRINTS" id="PR00081">
    <property type="entry name" value="GDHRDH"/>
</dbReference>
<organism evidence="3">
    <name type="scientific">Dendroctonus ponderosae</name>
    <name type="common">Mountain pine beetle</name>
    <dbReference type="NCBI Taxonomy" id="77166"/>
    <lineage>
        <taxon>Eukaryota</taxon>
        <taxon>Metazoa</taxon>
        <taxon>Ecdysozoa</taxon>
        <taxon>Arthropoda</taxon>
        <taxon>Hexapoda</taxon>
        <taxon>Insecta</taxon>
        <taxon>Pterygota</taxon>
        <taxon>Neoptera</taxon>
        <taxon>Endopterygota</taxon>
        <taxon>Coleoptera</taxon>
        <taxon>Polyphaga</taxon>
        <taxon>Cucujiformia</taxon>
        <taxon>Curculionidae</taxon>
        <taxon>Scolytinae</taxon>
        <taxon>Dendroctonus</taxon>
    </lineage>
</organism>
<dbReference type="EMBL" id="KB740993">
    <property type="protein sequence ID" value="ENN76051.1"/>
    <property type="molecule type" value="Genomic_DNA"/>
</dbReference>
<dbReference type="HOGENOM" id="CLU_678375_0_0_1"/>
<dbReference type="Pfam" id="PF00106">
    <property type="entry name" value="adh_short"/>
    <property type="match status" value="1"/>
</dbReference>
<dbReference type="InterPro" id="IPR020904">
    <property type="entry name" value="Sc_DH/Rdtase_CS"/>
</dbReference>
<dbReference type="Gene3D" id="3.40.50.720">
    <property type="entry name" value="NAD(P)-binding Rossmann-like Domain"/>
    <property type="match status" value="1"/>
</dbReference>
<dbReference type="PRINTS" id="PR00080">
    <property type="entry name" value="SDRFAMILY"/>
</dbReference>
<dbReference type="GO" id="GO:0016491">
    <property type="term" value="F:oxidoreductase activity"/>
    <property type="evidence" value="ECO:0007669"/>
    <property type="project" value="UniProtKB-KW"/>
</dbReference>
<dbReference type="AlphaFoldDB" id="N6U5Y7"/>
<dbReference type="PANTHER" id="PTHR44269:SF1">
    <property type="entry name" value="DEHYDROGENASE_REDUCTASE SDR FAMILY MEMBER 7"/>
    <property type="match status" value="1"/>
</dbReference>
<dbReference type="PANTHER" id="PTHR44269">
    <property type="entry name" value="DEHYDROGENASE/REDUCTASE SDR FAMILY MEMBER 7-RELATED"/>
    <property type="match status" value="1"/>
</dbReference>
<evidence type="ECO:0000256" key="1">
    <source>
        <dbReference type="ARBA" id="ARBA00023002"/>
    </source>
</evidence>
<dbReference type="PROSITE" id="PS00061">
    <property type="entry name" value="ADH_SHORT"/>
    <property type="match status" value="1"/>
</dbReference>
<keyword evidence="1" id="KW-0560">Oxidoreductase</keyword>
<dbReference type="InterPro" id="IPR053011">
    <property type="entry name" value="SDR_family_member_7"/>
</dbReference>
<sequence>MIGIGQSLAALGMSLVPSTNILNLVGKLATLMVRTDGRQQDVNYVLDFSQKPGFVQTSKKNDTKYRPGGQKHVFFHNRSRAGGVWVLLHAGDGNFRLRRPVGFSGSVWKISKASKGQSGLYNGGFERNRRTYGLCFGQGRRPSGFNSAPKFGIAASQAAMPRRISAVSLGQLADKDVLVIPMDVLDLASHKAHFQYALRHFGTVDVLVNNAGRSQRALFDDTDLAVDRQVFELNVFAVINLTRVALAHFSQKGQGHVVVVSSVAGVLDVPFSASYTASKHALHGYLNSLRVEKSRKNIHVTLLCPGPVFTNFLSEAFTDKDGEKLDGSTRSTDKRMSAQRCGQLNAVAIANKVSEAWIARFPMVPMVYIGVYFPILLKVALRLVGPEKLFAARDSKEFGPTEVKVV</sequence>
<dbReference type="SUPFAM" id="SSF51735">
    <property type="entry name" value="NAD(P)-binding Rossmann-fold domains"/>
    <property type="match status" value="1"/>
</dbReference>
<feature type="non-terminal residue" evidence="3">
    <location>
        <position position="1"/>
    </location>
</feature>
<gene>
    <name evidence="3" type="ORF">YQE_07424</name>
</gene>
<protein>
    <submittedName>
        <fullName evidence="3">Uncharacterized protein</fullName>
    </submittedName>
</protein>
<dbReference type="InterPro" id="IPR036291">
    <property type="entry name" value="NAD(P)-bd_dom_sf"/>
</dbReference>
<reference evidence="3" key="1">
    <citation type="journal article" date="2013" name="Genome Biol.">
        <title>Draft genome of the mountain pine beetle, Dendroctonus ponderosae Hopkins, a major forest pest.</title>
        <authorList>
            <person name="Keeling C.I."/>
            <person name="Yuen M.M."/>
            <person name="Liao N.Y."/>
            <person name="Docking T.R."/>
            <person name="Chan S.K."/>
            <person name="Taylor G.A."/>
            <person name="Palmquist D.L."/>
            <person name="Jackman S.D."/>
            <person name="Nguyen A."/>
            <person name="Li M."/>
            <person name="Henderson H."/>
            <person name="Janes J.K."/>
            <person name="Zhao Y."/>
            <person name="Pandoh P."/>
            <person name="Moore R."/>
            <person name="Sperling F.A."/>
            <person name="Huber D.P."/>
            <person name="Birol I."/>
            <person name="Jones S.J."/>
            <person name="Bohlmann J."/>
        </authorList>
    </citation>
    <scope>NUCLEOTIDE SEQUENCE</scope>
</reference>
<comment type="similarity">
    <text evidence="2">Belongs to the short-chain dehydrogenases/reductases (SDR) family.</text>
</comment>
<evidence type="ECO:0000256" key="2">
    <source>
        <dbReference type="RuleBase" id="RU000363"/>
    </source>
</evidence>
<name>N6U5Y7_DENPD</name>
<accession>N6U5Y7</accession>
<evidence type="ECO:0000313" key="3">
    <source>
        <dbReference type="EMBL" id="ENN76051.1"/>
    </source>
</evidence>